<gene>
    <name evidence="1" type="ORF">AZ34_14505</name>
</gene>
<evidence type="ECO:0000313" key="2">
    <source>
        <dbReference type="Proteomes" id="UP000023268"/>
    </source>
</evidence>
<dbReference type="AlphaFoldDB" id="A0A016XM87"/>
<proteinExistence type="predicted"/>
<comment type="caution">
    <text evidence="1">The sequence shown here is derived from an EMBL/GenBank/DDBJ whole genome shotgun (WGS) entry which is preliminary data.</text>
</comment>
<evidence type="ECO:0000313" key="1">
    <source>
        <dbReference type="EMBL" id="EYC52946.1"/>
    </source>
</evidence>
<organism evidence="1 2">
    <name type="scientific">Hylemonella gracilis str. Niagara R</name>
    <dbReference type="NCBI Taxonomy" id="1458275"/>
    <lineage>
        <taxon>Bacteria</taxon>
        <taxon>Pseudomonadati</taxon>
        <taxon>Pseudomonadota</taxon>
        <taxon>Betaproteobacteria</taxon>
        <taxon>Burkholderiales</taxon>
        <taxon>Comamonadaceae</taxon>
        <taxon>Hylemonella</taxon>
    </lineage>
</organism>
<reference evidence="1 2" key="1">
    <citation type="submission" date="2014-02" db="EMBL/GenBank/DDBJ databases">
        <title>Draft Genome of Hylemonella gracilis isolated from the Niagara River.</title>
        <authorList>
            <person name="Pawlowski D.R."/>
            <person name="Koudelka G.B."/>
        </authorList>
    </citation>
    <scope>NUCLEOTIDE SEQUENCE [LARGE SCALE GENOMIC DNA]</scope>
    <source>
        <strain evidence="1 2">Niagara R</strain>
    </source>
</reference>
<dbReference type="Proteomes" id="UP000023268">
    <property type="component" value="Unassembled WGS sequence"/>
</dbReference>
<dbReference type="EMBL" id="JEMG01000001">
    <property type="protein sequence ID" value="EYC52946.1"/>
    <property type="molecule type" value="Genomic_DNA"/>
</dbReference>
<name>A0A016XM87_9BURK</name>
<sequence>MHAAAGQIKHQGVEHLISVWVKLFLFTHITPPASRMAVFTGRRTMDQILKAANASGNESHVFRSEHLCFPANSFILGGRYFKSRFDARTSCELWCMNPLFELPRRGALKFRLSVGH</sequence>
<protein>
    <submittedName>
        <fullName evidence="1">Uncharacterized protein</fullName>
    </submittedName>
</protein>
<accession>A0A016XM87</accession>